<dbReference type="OrthoDB" id="9782434at2"/>
<protein>
    <recommendedName>
        <fullName evidence="1">Ysc84 actin-binding domain-containing protein</fullName>
    </recommendedName>
</protein>
<organism evidence="2 3">
    <name type="scientific">Acaryochloris marina (strain MBIC 11017)</name>
    <dbReference type="NCBI Taxonomy" id="329726"/>
    <lineage>
        <taxon>Bacteria</taxon>
        <taxon>Bacillati</taxon>
        <taxon>Cyanobacteriota</taxon>
        <taxon>Cyanophyceae</taxon>
        <taxon>Acaryochloridales</taxon>
        <taxon>Acaryochloridaceae</taxon>
        <taxon>Acaryochloris</taxon>
    </lineage>
</organism>
<dbReference type="Pfam" id="PF04366">
    <property type="entry name" value="Ysc84"/>
    <property type="match status" value="1"/>
</dbReference>
<dbReference type="PANTHER" id="PTHR15629:SF2">
    <property type="entry name" value="SH3 DOMAIN-CONTAINING YSC84-LIKE PROTEIN 1"/>
    <property type="match status" value="1"/>
</dbReference>
<evidence type="ECO:0000259" key="1">
    <source>
        <dbReference type="Pfam" id="PF04366"/>
    </source>
</evidence>
<dbReference type="GO" id="GO:0035091">
    <property type="term" value="F:phosphatidylinositol binding"/>
    <property type="evidence" value="ECO:0007669"/>
    <property type="project" value="TreeGrafter"/>
</dbReference>
<geneLocation type="plasmid" evidence="2 3">
    <name>pREB2</name>
</geneLocation>
<sequence length="251" mass="27101">MKQVAKSSKSLKFLITDIGVMKLNWFKFLPLSACLLLCIFPRNAMALESHDEVQESTKVFTEINREPKTRIPSSLLQRSQAIAILTNVTQGGFIFGVRRGDGVILIRKPNGGWSNPAFITITGGSFGLQAGARSSDVILVFPSQTALKTVLSEAFEFGGSVSGTAGPVGEQPVESLEGFNGDKVYTYSRSEGLFGGVTLEGSDLDDDDGLNKEFYGQPITATQIFQRSSMQAPVVVDSLKQVLQQAEAGIR</sequence>
<accession>A8ZLX9</accession>
<dbReference type="KEGG" id="amr:AM1_B0022"/>
<dbReference type="HOGENOM" id="CLU_015320_4_1_3"/>
<feature type="domain" description="Ysc84 actin-binding" evidence="1">
    <location>
        <begin position="122"/>
        <end position="246"/>
    </location>
</feature>
<keyword evidence="3" id="KW-1185">Reference proteome</keyword>
<dbReference type="EMBL" id="CP000839">
    <property type="protein sequence ID" value="ABW31748.1"/>
    <property type="molecule type" value="Genomic_DNA"/>
</dbReference>
<proteinExistence type="predicted"/>
<keyword evidence="2" id="KW-0614">Plasmid</keyword>
<evidence type="ECO:0000313" key="2">
    <source>
        <dbReference type="EMBL" id="ABW31748.1"/>
    </source>
</evidence>
<dbReference type="PANTHER" id="PTHR15629">
    <property type="entry name" value="SH3YL1 PROTEIN"/>
    <property type="match status" value="1"/>
</dbReference>
<name>A8ZLX9_ACAM1</name>
<dbReference type="CDD" id="cd11524">
    <property type="entry name" value="SYLF"/>
    <property type="match status" value="1"/>
</dbReference>
<gene>
    <name evidence="2" type="ordered locus">AM1_B0022</name>
</gene>
<dbReference type="InterPro" id="IPR051702">
    <property type="entry name" value="SH3_domain_YSC84-like"/>
</dbReference>
<dbReference type="AlphaFoldDB" id="A8ZLX9"/>
<evidence type="ECO:0000313" key="3">
    <source>
        <dbReference type="Proteomes" id="UP000000268"/>
    </source>
</evidence>
<reference evidence="2 3" key="1">
    <citation type="journal article" date="2008" name="Proc. Natl. Acad. Sci. U.S.A.">
        <title>Niche adaptation and genome expansion in the chlorophyll d-producing cyanobacterium Acaryochloris marina.</title>
        <authorList>
            <person name="Swingley W.D."/>
            <person name="Chen M."/>
            <person name="Cheung P.C."/>
            <person name="Conrad A.L."/>
            <person name="Dejesa L.C."/>
            <person name="Hao J."/>
            <person name="Honchak B.M."/>
            <person name="Karbach L.E."/>
            <person name="Kurdoglu A."/>
            <person name="Lahiri S."/>
            <person name="Mastrian S.D."/>
            <person name="Miyashita H."/>
            <person name="Page L."/>
            <person name="Ramakrishna P."/>
            <person name="Satoh S."/>
            <person name="Sattley W.M."/>
            <person name="Shimada Y."/>
            <person name="Taylor H.L."/>
            <person name="Tomo T."/>
            <person name="Tsuchiya T."/>
            <person name="Wang Z.T."/>
            <person name="Raymond J."/>
            <person name="Mimuro M."/>
            <person name="Blankenship R.E."/>
            <person name="Touchman J.W."/>
        </authorList>
    </citation>
    <scope>NUCLEOTIDE SEQUENCE [LARGE SCALE GENOMIC DNA]</scope>
    <source>
        <strain evidence="3">MBIC 11017</strain>
        <plasmid evidence="3">Plasmid pREB2</plasmid>
    </source>
</reference>
<dbReference type="Proteomes" id="UP000000268">
    <property type="component" value="Plasmid pREB2"/>
</dbReference>
<dbReference type="InterPro" id="IPR007461">
    <property type="entry name" value="Ysc84_actin-binding"/>
</dbReference>